<feature type="non-terminal residue" evidence="2">
    <location>
        <position position="1"/>
    </location>
</feature>
<name>A0A8H7R9A0_9FUNG</name>
<organism evidence="2 3">
    <name type="scientific">Mucor plumbeus</name>
    <dbReference type="NCBI Taxonomy" id="97098"/>
    <lineage>
        <taxon>Eukaryota</taxon>
        <taxon>Fungi</taxon>
        <taxon>Fungi incertae sedis</taxon>
        <taxon>Mucoromycota</taxon>
        <taxon>Mucoromycotina</taxon>
        <taxon>Mucoromycetes</taxon>
        <taxon>Mucorales</taxon>
        <taxon>Mucorineae</taxon>
        <taxon>Mucoraceae</taxon>
        <taxon>Mucor</taxon>
    </lineage>
</organism>
<keyword evidence="1" id="KW-1133">Transmembrane helix</keyword>
<evidence type="ECO:0000256" key="1">
    <source>
        <dbReference type="SAM" id="Phobius"/>
    </source>
</evidence>
<keyword evidence="1" id="KW-0812">Transmembrane</keyword>
<protein>
    <submittedName>
        <fullName evidence="2">Uncharacterized protein</fullName>
    </submittedName>
</protein>
<dbReference type="Proteomes" id="UP000650833">
    <property type="component" value="Unassembled WGS sequence"/>
</dbReference>
<keyword evidence="1" id="KW-0472">Membrane</keyword>
<dbReference type="OrthoDB" id="2244862at2759"/>
<gene>
    <name evidence="2" type="ORF">INT46_007667</name>
</gene>
<evidence type="ECO:0000313" key="3">
    <source>
        <dbReference type="Proteomes" id="UP000650833"/>
    </source>
</evidence>
<comment type="caution">
    <text evidence="2">The sequence shown here is derived from an EMBL/GenBank/DDBJ whole genome shotgun (WGS) entry which is preliminary data.</text>
</comment>
<evidence type="ECO:0000313" key="2">
    <source>
        <dbReference type="EMBL" id="KAG2205456.1"/>
    </source>
</evidence>
<dbReference type="EMBL" id="JAEPRC010000174">
    <property type="protein sequence ID" value="KAG2205456.1"/>
    <property type="molecule type" value="Genomic_DNA"/>
</dbReference>
<proteinExistence type="predicted"/>
<accession>A0A8H7R9A0</accession>
<keyword evidence="3" id="KW-1185">Reference proteome</keyword>
<feature type="transmembrane region" description="Helical" evidence="1">
    <location>
        <begin position="7"/>
        <end position="28"/>
    </location>
</feature>
<reference evidence="2" key="1">
    <citation type="submission" date="2020-12" db="EMBL/GenBank/DDBJ databases">
        <title>Metabolic potential, ecology and presence of endohyphal bacteria is reflected in genomic diversity of Mucoromycotina.</title>
        <authorList>
            <person name="Muszewska A."/>
            <person name="Okrasinska A."/>
            <person name="Steczkiewicz K."/>
            <person name="Drgas O."/>
            <person name="Orlowska M."/>
            <person name="Perlinska-Lenart U."/>
            <person name="Aleksandrzak-Piekarczyk T."/>
            <person name="Szatraj K."/>
            <person name="Zielenkiewicz U."/>
            <person name="Pilsyk S."/>
            <person name="Malc E."/>
            <person name="Mieczkowski P."/>
            <person name="Kruszewska J.S."/>
            <person name="Biernat P."/>
            <person name="Pawlowska J."/>
        </authorList>
    </citation>
    <scope>NUCLEOTIDE SEQUENCE</scope>
    <source>
        <strain evidence="2">CBS 226.32</strain>
    </source>
</reference>
<dbReference type="AlphaFoldDB" id="A0A8H7R9A0"/>
<sequence length="209" mass="24841">MWTLFKAIYYLCILLFGFISLTGTVPPLSKSKQPNDIQLTEQGLKWKEKKYYQKLAVGLQPCSYELKFTSKYKDMKEPQPFTKEFFYTSNLDINLIATCPETYVSKEISEDLEDLMLNYDDLTPEQKLIIDYRVKKGYYKRIVIGKENALYAEFNEFLWIWQNSLFRIYNQSISSFFFIKVLPLGDRKLKMSNKYVIFTTLHYISPSYI</sequence>